<comment type="caution">
    <text evidence="3">The sequence shown here is derived from an EMBL/GenBank/DDBJ whole genome shotgun (WGS) entry which is preliminary data.</text>
</comment>
<dbReference type="PANTHER" id="PTHR42759">
    <property type="entry name" value="MOXR FAMILY PROTEIN"/>
    <property type="match status" value="1"/>
</dbReference>
<dbReference type="InterPro" id="IPR050764">
    <property type="entry name" value="CbbQ/NirQ/NorQ/GpvN"/>
</dbReference>
<evidence type="ECO:0000259" key="2">
    <source>
        <dbReference type="SMART" id="SM00382"/>
    </source>
</evidence>
<feature type="compositionally biased region" description="Pro residues" evidence="1">
    <location>
        <begin position="13"/>
        <end position="29"/>
    </location>
</feature>
<dbReference type="PANTHER" id="PTHR42759:SF1">
    <property type="entry name" value="MAGNESIUM-CHELATASE SUBUNIT CHLD"/>
    <property type="match status" value="1"/>
</dbReference>
<dbReference type="EMBL" id="JAMZEJ010000005">
    <property type="protein sequence ID" value="MCQ8241026.1"/>
    <property type="molecule type" value="Genomic_DNA"/>
</dbReference>
<dbReference type="InterPro" id="IPR041628">
    <property type="entry name" value="ChlI/MoxR_AAA_lid"/>
</dbReference>
<dbReference type="Pfam" id="PF07726">
    <property type="entry name" value="AAA_3"/>
    <property type="match status" value="1"/>
</dbReference>
<keyword evidence="4" id="KW-1185">Reference proteome</keyword>
<evidence type="ECO:0000313" key="3">
    <source>
        <dbReference type="EMBL" id="MCQ8241026.1"/>
    </source>
</evidence>
<sequence length="359" mass="38267">MTFAAPSPGEGVPTPPPPAPAIPGDPIPAPADGDVPDIVAAYDRLSERLGRVRGEVGRIIFGQDRVVEQVLTAILSGGHALLVGAPGLGKTLLVETLGRVLALDARRVQFTPDLMPADITGSEILEEDAAGRRAFRFVHGPVFCQLLMADEINRASPRTQSALLQAMQEGRVAVAGTNYPLPQPFHVLATQNPIEQEGTYPLPEAQLDRFMLQVDLFFPDEAAERAMLLATTGASRPAAEPVLAPGELAAAQLLVRQMPVGEQVLDAILRLVRGARPETASDQRVRRSLAWGPGPRAAQALMLACRARALLDGRLAPSLDDLAALAGPVLRHRMALGFGARAEGVRLEDLIDGLVQRLR</sequence>
<organism evidence="3 4">
    <name type="scientific">Rhizosaccharibacter radicis</name>
    <dbReference type="NCBI Taxonomy" id="2782605"/>
    <lineage>
        <taxon>Bacteria</taxon>
        <taxon>Pseudomonadati</taxon>
        <taxon>Pseudomonadota</taxon>
        <taxon>Alphaproteobacteria</taxon>
        <taxon>Acetobacterales</taxon>
        <taxon>Acetobacteraceae</taxon>
        <taxon>Rhizosaccharibacter</taxon>
    </lineage>
</organism>
<evidence type="ECO:0000256" key="1">
    <source>
        <dbReference type="SAM" id="MobiDB-lite"/>
    </source>
</evidence>
<dbReference type="InterPro" id="IPR027417">
    <property type="entry name" value="P-loop_NTPase"/>
</dbReference>
<dbReference type="Pfam" id="PF17863">
    <property type="entry name" value="AAA_lid_2"/>
    <property type="match status" value="1"/>
</dbReference>
<dbReference type="Gene3D" id="1.10.8.80">
    <property type="entry name" value="Magnesium chelatase subunit I, C-Terminal domain"/>
    <property type="match status" value="1"/>
</dbReference>
<dbReference type="InterPro" id="IPR003593">
    <property type="entry name" value="AAA+_ATPase"/>
</dbReference>
<protein>
    <submittedName>
        <fullName evidence="3">MoxR family ATPase</fullName>
    </submittedName>
</protein>
<feature type="region of interest" description="Disordered" evidence="1">
    <location>
        <begin position="1"/>
        <end position="30"/>
    </location>
</feature>
<accession>A0ABT1VXH4</accession>
<dbReference type="InterPro" id="IPR011703">
    <property type="entry name" value="ATPase_AAA-3"/>
</dbReference>
<feature type="compositionally biased region" description="Low complexity" evidence="1">
    <location>
        <begin position="1"/>
        <end position="12"/>
    </location>
</feature>
<gene>
    <name evidence="3" type="ORF">NFI88_09270</name>
</gene>
<dbReference type="SMART" id="SM00382">
    <property type="entry name" value="AAA"/>
    <property type="match status" value="1"/>
</dbReference>
<dbReference type="PIRSF" id="PIRSF002849">
    <property type="entry name" value="AAA_ATPase_chaperone_MoxR_prd"/>
    <property type="match status" value="1"/>
</dbReference>
<name>A0ABT1VXH4_9PROT</name>
<reference evidence="3 4" key="1">
    <citation type="submission" date="2022-06" db="EMBL/GenBank/DDBJ databases">
        <title>Rhizosaccharibacter gen. nov. sp. nov. KSS12, endophytic bacteria isolated from sugarcane.</title>
        <authorList>
            <person name="Pitiwittayakul N."/>
        </authorList>
    </citation>
    <scope>NUCLEOTIDE SEQUENCE [LARGE SCALE GENOMIC DNA]</scope>
    <source>
        <strain evidence="3 4">KSS12</strain>
    </source>
</reference>
<dbReference type="Gene3D" id="3.40.50.300">
    <property type="entry name" value="P-loop containing nucleotide triphosphate hydrolases"/>
    <property type="match status" value="1"/>
</dbReference>
<evidence type="ECO:0000313" key="4">
    <source>
        <dbReference type="Proteomes" id="UP001524547"/>
    </source>
</evidence>
<feature type="domain" description="AAA+ ATPase" evidence="2">
    <location>
        <begin position="76"/>
        <end position="220"/>
    </location>
</feature>
<dbReference type="CDD" id="cd00009">
    <property type="entry name" value="AAA"/>
    <property type="match status" value="1"/>
</dbReference>
<proteinExistence type="predicted"/>
<dbReference type="SUPFAM" id="SSF52540">
    <property type="entry name" value="P-loop containing nucleoside triphosphate hydrolases"/>
    <property type="match status" value="1"/>
</dbReference>
<dbReference type="RefSeq" id="WP_422919773.1">
    <property type="nucleotide sequence ID" value="NZ_JAMZEJ010000005.1"/>
</dbReference>
<dbReference type="Proteomes" id="UP001524547">
    <property type="component" value="Unassembled WGS sequence"/>
</dbReference>